<dbReference type="AlphaFoldDB" id="A0A225AEW3"/>
<dbReference type="SUPFAM" id="SSF109854">
    <property type="entry name" value="DinB/YfiT-like putative metalloenzymes"/>
    <property type="match status" value="1"/>
</dbReference>
<evidence type="ECO:0000313" key="2">
    <source>
        <dbReference type="Proteomes" id="UP000214365"/>
    </source>
</evidence>
<proteinExistence type="predicted"/>
<organism evidence="1 2">
    <name type="scientific">Talaromyces atroroseus</name>
    <dbReference type="NCBI Taxonomy" id="1441469"/>
    <lineage>
        <taxon>Eukaryota</taxon>
        <taxon>Fungi</taxon>
        <taxon>Dikarya</taxon>
        <taxon>Ascomycota</taxon>
        <taxon>Pezizomycotina</taxon>
        <taxon>Eurotiomycetes</taxon>
        <taxon>Eurotiomycetidae</taxon>
        <taxon>Eurotiales</taxon>
        <taxon>Trichocomaceae</taxon>
        <taxon>Talaromyces</taxon>
        <taxon>Talaromyces sect. Trachyspermi</taxon>
    </lineage>
</organism>
<gene>
    <name evidence="1" type="ORF">UA08_07311</name>
</gene>
<evidence type="ECO:0008006" key="3">
    <source>
        <dbReference type="Google" id="ProtNLM"/>
    </source>
</evidence>
<dbReference type="OrthoDB" id="3724345at2759"/>
<dbReference type="GeneID" id="31007067"/>
<protein>
    <recommendedName>
        <fullName evidence="3">DUF1993 domain-containing protein</fullName>
    </recommendedName>
</protein>
<accession>A0A225AEW3</accession>
<dbReference type="Pfam" id="PF09351">
    <property type="entry name" value="DUF1993"/>
    <property type="match status" value="1"/>
</dbReference>
<dbReference type="InterPro" id="IPR018531">
    <property type="entry name" value="DUF1993"/>
</dbReference>
<dbReference type="Gene3D" id="1.20.120.450">
    <property type="entry name" value="dinb family like domain"/>
    <property type="match status" value="1"/>
</dbReference>
<comment type="caution">
    <text evidence="1">The sequence shown here is derived from an EMBL/GenBank/DDBJ whole genome shotgun (WGS) entry which is preliminary data.</text>
</comment>
<dbReference type="EMBL" id="LFMY01000011">
    <property type="protein sequence ID" value="OKL57623.1"/>
    <property type="molecule type" value="Genomic_DNA"/>
</dbReference>
<dbReference type="PANTHER" id="PTHR36922:SF1">
    <property type="entry name" value="DUF1993 DOMAIN-CONTAINING PROTEIN"/>
    <property type="match status" value="1"/>
</dbReference>
<name>A0A225AEW3_TALAT</name>
<dbReference type="RefSeq" id="XP_020117744.1">
    <property type="nucleotide sequence ID" value="XM_020262239.1"/>
</dbReference>
<dbReference type="PANTHER" id="PTHR36922">
    <property type="entry name" value="BLL2446 PROTEIN"/>
    <property type="match status" value="1"/>
</dbReference>
<reference evidence="1 2" key="1">
    <citation type="submission" date="2015-06" db="EMBL/GenBank/DDBJ databases">
        <title>Talaromyces atroroseus IBT 11181 draft genome.</title>
        <authorList>
            <person name="Rasmussen K.B."/>
            <person name="Rasmussen S."/>
            <person name="Petersen B."/>
            <person name="Sicheritz-Ponten T."/>
            <person name="Mortensen U.H."/>
            <person name="Thrane U."/>
        </authorList>
    </citation>
    <scope>NUCLEOTIDE SEQUENCE [LARGE SCALE GENOMIC DNA]</scope>
    <source>
        <strain evidence="1 2">IBT 11181</strain>
    </source>
</reference>
<sequence>MATPLYDASVPVFKNGLNVLKNILTKAIEHYGAKTTEEIIKATLIEDMLPLPAHVQVASNIAKASMVRVTGISSIESWPDNEDTVEKLIERCEKTIALLDTFTPDQLNSGTENRVRIDFRAGEMKGNSLDANAQEYLYSYGLPFFFFHLQVVYSILRMKGVPLGSADFLKPYVGRHLVPTASLS</sequence>
<keyword evidence="2" id="KW-1185">Reference proteome</keyword>
<dbReference type="STRING" id="1441469.A0A225AEW3"/>
<dbReference type="Proteomes" id="UP000214365">
    <property type="component" value="Unassembled WGS sequence"/>
</dbReference>
<evidence type="ECO:0000313" key="1">
    <source>
        <dbReference type="EMBL" id="OKL57623.1"/>
    </source>
</evidence>
<dbReference type="InterPro" id="IPR034660">
    <property type="entry name" value="DinB/YfiT-like"/>
</dbReference>